<dbReference type="InterPro" id="IPR052524">
    <property type="entry name" value="MFS_Cyanate_Porter"/>
</dbReference>
<dbReference type="InterPro" id="IPR011701">
    <property type="entry name" value="MFS"/>
</dbReference>
<dbReference type="Gene3D" id="1.20.1250.20">
    <property type="entry name" value="MFS general substrate transporter like domains"/>
    <property type="match status" value="1"/>
</dbReference>
<organism evidence="2 3">
    <name type="scientific">Cellulomonas fimi</name>
    <dbReference type="NCBI Taxonomy" id="1708"/>
    <lineage>
        <taxon>Bacteria</taxon>
        <taxon>Bacillati</taxon>
        <taxon>Actinomycetota</taxon>
        <taxon>Actinomycetes</taxon>
        <taxon>Micrococcales</taxon>
        <taxon>Cellulomonadaceae</taxon>
        <taxon>Cellulomonas</taxon>
    </lineage>
</organism>
<dbReference type="AlphaFoldDB" id="A0A7Y0QH27"/>
<feature type="transmembrane region" description="Helical" evidence="1">
    <location>
        <begin position="340"/>
        <end position="361"/>
    </location>
</feature>
<dbReference type="InterPro" id="IPR036259">
    <property type="entry name" value="MFS_trans_sf"/>
</dbReference>
<dbReference type="EMBL" id="JABCJJ010000006">
    <property type="protein sequence ID" value="NMR19743.1"/>
    <property type="molecule type" value="Genomic_DNA"/>
</dbReference>
<dbReference type="SUPFAM" id="SSF103473">
    <property type="entry name" value="MFS general substrate transporter"/>
    <property type="match status" value="1"/>
</dbReference>
<evidence type="ECO:0000256" key="1">
    <source>
        <dbReference type="SAM" id="Phobius"/>
    </source>
</evidence>
<keyword evidence="1" id="KW-0812">Transmembrane</keyword>
<reference evidence="2 3" key="1">
    <citation type="submission" date="2020-04" db="EMBL/GenBank/DDBJ databases">
        <title>Sequencing and Assembly of C. fimi.</title>
        <authorList>
            <person name="Ramsey A.R."/>
        </authorList>
    </citation>
    <scope>NUCLEOTIDE SEQUENCE [LARGE SCALE GENOMIC DNA]</scope>
    <source>
        <strain evidence="2 3">SB</strain>
    </source>
</reference>
<dbReference type="Pfam" id="PF07690">
    <property type="entry name" value="MFS_1"/>
    <property type="match status" value="1"/>
</dbReference>
<dbReference type="RefSeq" id="WP_169324113.1">
    <property type="nucleotide sequence ID" value="NZ_JABCJJ010000006.1"/>
</dbReference>
<comment type="caution">
    <text evidence="2">The sequence shown here is derived from an EMBL/GenBank/DDBJ whole genome shotgun (WGS) entry which is preliminary data.</text>
</comment>
<dbReference type="GO" id="GO:0022857">
    <property type="term" value="F:transmembrane transporter activity"/>
    <property type="evidence" value="ECO:0007669"/>
    <property type="project" value="InterPro"/>
</dbReference>
<feature type="transmembrane region" description="Helical" evidence="1">
    <location>
        <begin position="373"/>
        <end position="391"/>
    </location>
</feature>
<feature type="transmembrane region" description="Helical" evidence="1">
    <location>
        <begin position="306"/>
        <end position="328"/>
    </location>
</feature>
<feature type="transmembrane region" description="Helical" evidence="1">
    <location>
        <begin position="215"/>
        <end position="238"/>
    </location>
</feature>
<keyword evidence="1" id="KW-1133">Transmembrane helix</keyword>
<dbReference type="Proteomes" id="UP000562124">
    <property type="component" value="Unassembled WGS sequence"/>
</dbReference>
<evidence type="ECO:0000313" key="3">
    <source>
        <dbReference type="Proteomes" id="UP000562124"/>
    </source>
</evidence>
<feature type="transmembrane region" description="Helical" evidence="1">
    <location>
        <begin position="143"/>
        <end position="168"/>
    </location>
</feature>
<name>A0A7Y0QH27_CELFI</name>
<feature type="transmembrane region" description="Helical" evidence="1">
    <location>
        <begin position="174"/>
        <end position="194"/>
    </location>
</feature>
<keyword evidence="3" id="KW-1185">Reference proteome</keyword>
<dbReference type="PANTHER" id="PTHR23523">
    <property type="match status" value="1"/>
</dbReference>
<feature type="transmembrane region" description="Helical" evidence="1">
    <location>
        <begin position="109"/>
        <end position="131"/>
    </location>
</feature>
<sequence length="403" mass="40844">MTTLENRTAARGTRAPVWLLVLGVVLTAANLRPAIAAVGPLLDRIEQDRGLSTVDVVVLTSGPVLLFGLVAPLAAVLVRRWGVARAQAVALGVLGLGQLARALPEVPALLGGTLAAGAGIAVLNVVLPAVVKQYFPHRAGLMTGVYTTSVNIAAAVAAAVAVPLGASIGWEGSLAVWSAPAILAAALWLFVRASPVRQVALGAPGGRFRLVRDPLAWQVAGYLGLQSLLWYTSVAWLAQIHQDAGLSGEQAGALLGLLLLVGIPFALVVPPAAARAPHQRWYVVGLAASGMAGIVGLLVAPSAAPLVWTVLIGIAIGGSFPLAMTMVVLRSGSVAQAAALSAMAQTIGYVVAASGPLLAGWLREATGSWTTPLVLLLVTSLGQVALGLAAGRPRLLGGAQAPV</sequence>
<feature type="transmembrane region" description="Helical" evidence="1">
    <location>
        <begin position="250"/>
        <end position="269"/>
    </location>
</feature>
<dbReference type="PANTHER" id="PTHR23523:SF2">
    <property type="entry name" value="2-NITROIMIDAZOLE TRANSPORTER"/>
    <property type="match status" value="1"/>
</dbReference>
<evidence type="ECO:0000313" key="2">
    <source>
        <dbReference type="EMBL" id="NMR19743.1"/>
    </source>
</evidence>
<feature type="transmembrane region" description="Helical" evidence="1">
    <location>
        <begin position="85"/>
        <end position="103"/>
    </location>
</feature>
<feature type="transmembrane region" description="Helical" evidence="1">
    <location>
        <begin position="56"/>
        <end position="78"/>
    </location>
</feature>
<gene>
    <name evidence="2" type="ORF">HIR71_05825</name>
</gene>
<keyword evidence="1" id="KW-0472">Membrane</keyword>
<accession>A0A7Y0QH27</accession>
<protein>
    <submittedName>
        <fullName evidence="2">MFS transporter</fullName>
    </submittedName>
</protein>
<proteinExistence type="predicted"/>
<feature type="transmembrane region" description="Helical" evidence="1">
    <location>
        <begin position="281"/>
        <end position="300"/>
    </location>
</feature>